<dbReference type="EnsemblPlants" id="evm.model.05.578">
    <property type="protein sequence ID" value="cds.evm.model.05.578"/>
    <property type="gene ID" value="evm.TU.05.578"/>
</dbReference>
<dbReference type="AlphaFoldDB" id="A0A803PQZ8"/>
<reference evidence="1" key="2">
    <citation type="submission" date="2021-03" db="UniProtKB">
        <authorList>
            <consortium name="EnsemblPlants"/>
        </authorList>
    </citation>
    <scope>IDENTIFICATION</scope>
</reference>
<sequence>MEDLLFEEELHRYVAVKRPPRFTISHLEPGELKSPRKVKLLLLILLLLVQPAKDGWKRCPFILKAVHFIGIKSRWSLNGSRSKRLDP</sequence>
<dbReference type="EMBL" id="UZAU01000432">
    <property type="status" value="NOT_ANNOTATED_CDS"/>
    <property type="molecule type" value="Genomic_DNA"/>
</dbReference>
<name>A0A803PQZ8_CANSA</name>
<proteinExistence type="predicted"/>
<evidence type="ECO:0000313" key="2">
    <source>
        <dbReference type="Proteomes" id="UP000596661"/>
    </source>
</evidence>
<keyword evidence="2" id="KW-1185">Reference proteome</keyword>
<protein>
    <submittedName>
        <fullName evidence="1">Uncharacterized protein</fullName>
    </submittedName>
</protein>
<dbReference type="Proteomes" id="UP000596661">
    <property type="component" value="Chromosome 5"/>
</dbReference>
<accession>A0A803PQZ8</accession>
<organism evidence="1 2">
    <name type="scientific">Cannabis sativa</name>
    <name type="common">Hemp</name>
    <name type="synonym">Marijuana</name>
    <dbReference type="NCBI Taxonomy" id="3483"/>
    <lineage>
        <taxon>Eukaryota</taxon>
        <taxon>Viridiplantae</taxon>
        <taxon>Streptophyta</taxon>
        <taxon>Embryophyta</taxon>
        <taxon>Tracheophyta</taxon>
        <taxon>Spermatophyta</taxon>
        <taxon>Magnoliopsida</taxon>
        <taxon>eudicotyledons</taxon>
        <taxon>Gunneridae</taxon>
        <taxon>Pentapetalae</taxon>
        <taxon>rosids</taxon>
        <taxon>fabids</taxon>
        <taxon>Rosales</taxon>
        <taxon>Cannabaceae</taxon>
        <taxon>Cannabis</taxon>
    </lineage>
</organism>
<evidence type="ECO:0000313" key="1">
    <source>
        <dbReference type="EnsemblPlants" id="cds.evm.model.05.578"/>
    </source>
</evidence>
<reference evidence="1" key="1">
    <citation type="submission" date="2018-11" db="EMBL/GenBank/DDBJ databases">
        <authorList>
            <person name="Grassa J C."/>
        </authorList>
    </citation>
    <scope>NUCLEOTIDE SEQUENCE [LARGE SCALE GENOMIC DNA]</scope>
</reference>
<dbReference type="Gramene" id="evm.model.05.578">
    <property type="protein sequence ID" value="cds.evm.model.05.578"/>
    <property type="gene ID" value="evm.TU.05.578"/>
</dbReference>